<dbReference type="InterPro" id="IPR007815">
    <property type="entry name" value="Emycin_Estase"/>
</dbReference>
<dbReference type="GO" id="GO:0046677">
    <property type="term" value="P:response to antibiotic"/>
    <property type="evidence" value="ECO:0007669"/>
    <property type="project" value="InterPro"/>
</dbReference>
<dbReference type="CDD" id="cd14728">
    <property type="entry name" value="Ere-like"/>
    <property type="match status" value="1"/>
</dbReference>
<dbReference type="Gene3D" id="3.30.1870.10">
    <property type="entry name" value="EreA-like, domain 2"/>
    <property type="match status" value="1"/>
</dbReference>
<name>A0AA49FMC0_9PROT</name>
<accession>A0AA49FMC0</accession>
<keyword evidence="1" id="KW-0732">Signal</keyword>
<dbReference type="InterPro" id="IPR052036">
    <property type="entry name" value="Hydrolase/PRTase-associated"/>
</dbReference>
<dbReference type="Gene3D" id="3.40.1660.10">
    <property type="entry name" value="EreA-like (biosynthetic domain)"/>
    <property type="match status" value="1"/>
</dbReference>
<dbReference type="SUPFAM" id="SSF159501">
    <property type="entry name" value="EreA/ChaN-like"/>
    <property type="match status" value="1"/>
</dbReference>
<feature type="chain" id="PRO_5041344703" evidence="1">
    <location>
        <begin position="19"/>
        <end position="421"/>
    </location>
</feature>
<protein>
    <submittedName>
        <fullName evidence="2">Erythromycin esterase family protein</fullName>
    </submittedName>
</protein>
<dbReference type="Pfam" id="PF05139">
    <property type="entry name" value="Erythro_esteras"/>
    <property type="match status" value="1"/>
</dbReference>
<evidence type="ECO:0000256" key="1">
    <source>
        <dbReference type="SAM" id="SignalP"/>
    </source>
</evidence>
<dbReference type="AlphaFoldDB" id="A0AA49FMC0"/>
<dbReference type="KEGG" id="npv:OHM77_02440"/>
<evidence type="ECO:0000313" key="2">
    <source>
        <dbReference type="EMBL" id="WIM06173.1"/>
    </source>
</evidence>
<dbReference type="Gene3D" id="1.20.1440.30">
    <property type="entry name" value="Biosynthetic Protein domain"/>
    <property type="match status" value="1"/>
</dbReference>
<dbReference type="EMBL" id="CP107246">
    <property type="protein sequence ID" value="WIM06173.1"/>
    <property type="molecule type" value="Genomic_DNA"/>
</dbReference>
<gene>
    <name evidence="2" type="ORF">OHM77_02440</name>
</gene>
<organism evidence="2">
    <name type="scientific">Candidatus Nitricoxidivorans perseverans</name>
    <dbReference type="NCBI Taxonomy" id="2975601"/>
    <lineage>
        <taxon>Bacteria</taxon>
        <taxon>Pseudomonadati</taxon>
        <taxon>Pseudomonadota</taxon>
        <taxon>Betaproteobacteria</taxon>
        <taxon>Nitrosomonadales</taxon>
        <taxon>Sterolibacteriaceae</taxon>
        <taxon>Candidatus Nitricoxidivorans</taxon>
    </lineage>
</organism>
<dbReference type="PANTHER" id="PTHR31299">
    <property type="entry name" value="ESTERASE, PUTATIVE (AFU_ORTHOLOGUE AFUA_1G05850)-RELATED"/>
    <property type="match status" value="1"/>
</dbReference>
<dbReference type="PIRSF" id="PIRSF036794">
    <property type="entry name" value="UCP_erythr_ester"/>
    <property type="match status" value="1"/>
</dbReference>
<sequence>MRLILPILLSLAALSAGAAGPLPVTGAGGDYDALMAMVGDARVVMLGEATHGSREFHRERARITRRLILEKGFGAVVFEAPWEPVRRADAWIRGEGRDADAAAALGGLHRFPRWMWRNTDVRDFVESLRAINAGRSAHARLYGMDLYSVPESADAVVRHVARRSVDAAALARRRYACFDDYLVEPQIYGREVEAGRAPSCAEGAAAQLAELESGGNAGAGEDDFMTWQSARVVRNGEDYHRAMYREEDSSWNLREAHMAGTLHQLLERMGLAGKIVVWAQNIHQGDARATDQAAAGETSLGQLMRERYGEAAVLVGLTTHHGKVRAATGWATPDRVKRLRPAWPESWSGQLHRIGLPAFMLVFRGDAALAERYAASRPERAVGVTYLPHDERNSHYFNVRLSRQFDAVIHIDATTPVKPLR</sequence>
<dbReference type="InterPro" id="IPR014622">
    <property type="entry name" value="UCP036794_erythomycin"/>
</dbReference>
<proteinExistence type="predicted"/>
<reference evidence="2" key="1">
    <citation type="journal article" date="2023" name="Nat. Microbiol.">
        <title>Enrichment and characterization of a nitric oxide-reducing microbial community in a continuous bioreactor.</title>
        <authorList>
            <person name="Garrido-Amador P."/>
            <person name="Stortenbeker N."/>
            <person name="Wessels H.J.C.T."/>
            <person name="Speth D.R."/>
            <person name="Garcia-Heredia I."/>
            <person name="Kartal B."/>
        </authorList>
    </citation>
    <scope>NUCLEOTIDE SEQUENCE</scope>
    <source>
        <strain evidence="2">MAG1</strain>
    </source>
</reference>
<dbReference type="PANTHER" id="PTHR31299:SF0">
    <property type="entry name" value="ESTERASE, PUTATIVE (AFU_ORTHOLOGUE AFUA_1G05850)-RELATED"/>
    <property type="match status" value="1"/>
</dbReference>
<dbReference type="Proteomes" id="UP001234916">
    <property type="component" value="Chromosome"/>
</dbReference>
<feature type="signal peptide" evidence="1">
    <location>
        <begin position="1"/>
        <end position="18"/>
    </location>
</feature>